<gene>
    <name evidence="1" type="ORF">UFOPK1618_00117</name>
</gene>
<name>A0A6J6CTD1_9ZZZZ</name>
<protein>
    <submittedName>
        <fullName evidence="1">Unannotated protein</fullName>
    </submittedName>
</protein>
<dbReference type="AlphaFoldDB" id="A0A6J6CTD1"/>
<organism evidence="1">
    <name type="scientific">freshwater metagenome</name>
    <dbReference type="NCBI Taxonomy" id="449393"/>
    <lineage>
        <taxon>unclassified sequences</taxon>
        <taxon>metagenomes</taxon>
        <taxon>ecological metagenomes</taxon>
    </lineage>
</organism>
<reference evidence="1" key="1">
    <citation type="submission" date="2020-05" db="EMBL/GenBank/DDBJ databases">
        <authorList>
            <person name="Chiriac C."/>
            <person name="Salcher M."/>
            <person name="Ghai R."/>
            <person name="Kavagutti S V."/>
        </authorList>
    </citation>
    <scope>NUCLEOTIDE SEQUENCE</scope>
</reference>
<accession>A0A6J6CTD1</accession>
<proteinExistence type="predicted"/>
<sequence>MLTKTDPEAELWLTWRPLAADALGAEARAAGAFGVVERVRPAPVDLEAGLRGVGLRAAIPQN</sequence>
<evidence type="ECO:0000313" key="1">
    <source>
        <dbReference type="EMBL" id="CAB4554454.1"/>
    </source>
</evidence>
<dbReference type="EMBL" id="CAEZTF010000010">
    <property type="protein sequence ID" value="CAB4554454.1"/>
    <property type="molecule type" value="Genomic_DNA"/>
</dbReference>